<feature type="transmembrane region" description="Helical" evidence="8">
    <location>
        <begin position="402"/>
        <end position="419"/>
    </location>
</feature>
<keyword evidence="6 8" id="KW-1133">Transmembrane helix</keyword>
<evidence type="ECO:0000256" key="5">
    <source>
        <dbReference type="ARBA" id="ARBA00022692"/>
    </source>
</evidence>
<comment type="caution">
    <text evidence="9">The sequence shown here is derived from an EMBL/GenBank/DDBJ whole genome shotgun (WGS) entry which is preliminary data.</text>
</comment>
<feature type="transmembrane region" description="Helical" evidence="8">
    <location>
        <begin position="210"/>
        <end position="227"/>
    </location>
</feature>
<organism evidence="9 10">
    <name type="scientific">Lactobacillus xujianguonis</name>
    <dbReference type="NCBI Taxonomy" id="2495899"/>
    <lineage>
        <taxon>Bacteria</taxon>
        <taxon>Bacillati</taxon>
        <taxon>Bacillota</taxon>
        <taxon>Bacilli</taxon>
        <taxon>Lactobacillales</taxon>
        <taxon>Lactobacillaceae</taxon>
        <taxon>Lactobacillus</taxon>
    </lineage>
</organism>
<dbReference type="GO" id="GO:0015129">
    <property type="term" value="F:lactate transmembrane transporter activity"/>
    <property type="evidence" value="ECO:0007669"/>
    <property type="project" value="UniProtKB-UniRule"/>
</dbReference>
<evidence type="ECO:0000313" key="9">
    <source>
        <dbReference type="EMBL" id="RVU70903.1"/>
    </source>
</evidence>
<protein>
    <recommendedName>
        <fullName evidence="8">L-lactate permease</fullName>
    </recommendedName>
</protein>
<dbReference type="AlphaFoldDB" id="A0A437SVF5"/>
<feature type="transmembrane region" description="Helical" evidence="8">
    <location>
        <begin position="29"/>
        <end position="50"/>
    </location>
</feature>
<proteinExistence type="inferred from homology"/>
<keyword evidence="10" id="KW-1185">Reference proteome</keyword>
<dbReference type="PANTHER" id="PTHR30003">
    <property type="entry name" value="L-LACTATE PERMEASE"/>
    <property type="match status" value="1"/>
</dbReference>
<feature type="transmembrane region" description="Helical" evidence="8">
    <location>
        <begin position="278"/>
        <end position="299"/>
    </location>
</feature>
<dbReference type="EMBL" id="RXIA01000011">
    <property type="protein sequence ID" value="RVU70903.1"/>
    <property type="molecule type" value="Genomic_DNA"/>
</dbReference>
<keyword evidence="3 8" id="KW-0813">Transport</keyword>
<feature type="transmembrane region" description="Helical" evidence="8">
    <location>
        <begin position="118"/>
        <end position="138"/>
    </location>
</feature>
<keyword evidence="7 8" id="KW-0472">Membrane</keyword>
<sequence length="510" mass="53833">MWTNFLLALIPIVWLIFALAIIKMPAAKACVIGLLLTIILAIFAFKLPLIDTLTGTLEGALMGIWPIVYVIVAALFTYNVSNESGGIKIIQDVLSSITTDQRILVLIIAWGFGGFLEAIAGFGTAVAIPAGILIAFGIEPIKASVICLIANTTPTAFGAIGLPVITLSDVTGLPVNHLSFIVTLQLALLIIIIPFILVGLTDGSFKALKGVFWITLLSGVAFALPQISVAKLVGPELPAIVGVICCIAVTVVMAKMMNKKQDAATAEPEVKHHTAGEFLRASSPFILVFFFVILASSLFPGLHQMLAKVTTAFPVYTGSGAELFKINWLSSPGTLILIATIIGGFIQKMSFAHMMQILWQTIKGIWKTAITICSIVALAKVMGYAGMTAALATALVKVMGPVYPIIAPLIGALGTFITGSDTSANVLFGNLQLSAAKDLAVNKYWLVGSNMVGATAGKMISPQSIAVASAAIGQEGSEATILKQVMKWCLLYLVVICLMLYAMGFIAGFL</sequence>
<name>A0A437SVF5_9LACO</name>
<gene>
    <name evidence="9" type="ORF">EJK17_04930</name>
</gene>
<evidence type="ECO:0000256" key="3">
    <source>
        <dbReference type="ARBA" id="ARBA00022448"/>
    </source>
</evidence>
<reference evidence="9 10" key="1">
    <citation type="submission" date="2018-12" db="EMBL/GenBank/DDBJ databases">
        <authorList>
            <person name="Meng J."/>
        </authorList>
    </citation>
    <scope>NUCLEOTIDE SEQUENCE [LARGE SCALE GENOMIC DNA]</scope>
    <source>
        <strain evidence="9 10">HT111-2</strain>
    </source>
</reference>
<feature type="transmembrane region" description="Helical" evidence="8">
    <location>
        <begin position="177"/>
        <end position="198"/>
    </location>
</feature>
<feature type="transmembrane region" description="Helical" evidence="8">
    <location>
        <begin position="62"/>
        <end position="81"/>
    </location>
</feature>
<comment type="similarity">
    <text evidence="2 8">Belongs to the lactate permease family.</text>
</comment>
<dbReference type="Pfam" id="PF02652">
    <property type="entry name" value="Lactate_perm"/>
    <property type="match status" value="1"/>
</dbReference>
<dbReference type="Proteomes" id="UP000288291">
    <property type="component" value="Unassembled WGS sequence"/>
</dbReference>
<evidence type="ECO:0000256" key="1">
    <source>
        <dbReference type="ARBA" id="ARBA00004651"/>
    </source>
</evidence>
<feature type="transmembrane region" description="Helical" evidence="8">
    <location>
        <begin position="145"/>
        <end position="165"/>
    </location>
</feature>
<evidence type="ECO:0000256" key="8">
    <source>
        <dbReference type="RuleBase" id="RU365092"/>
    </source>
</evidence>
<accession>A0A437SVF5</accession>
<keyword evidence="5 8" id="KW-0812">Transmembrane</keyword>
<keyword evidence="4 8" id="KW-1003">Cell membrane</keyword>
<feature type="transmembrane region" description="Helical" evidence="8">
    <location>
        <begin position="326"/>
        <end position="347"/>
    </location>
</feature>
<dbReference type="GO" id="GO:0015295">
    <property type="term" value="F:solute:proton symporter activity"/>
    <property type="evidence" value="ECO:0007669"/>
    <property type="project" value="TreeGrafter"/>
</dbReference>
<evidence type="ECO:0000256" key="6">
    <source>
        <dbReference type="ARBA" id="ARBA00022989"/>
    </source>
</evidence>
<feature type="transmembrane region" description="Helical" evidence="8">
    <location>
        <begin position="6"/>
        <end position="22"/>
    </location>
</feature>
<feature type="transmembrane region" description="Helical" evidence="8">
    <location>
        <begin position="368"/>
        <end position="396"/>
    </location>
</feature>
<feature type="transmembrane region" description="Helical" evidence="8">
    <location>
        <begin position="239"/>
        <end position="257"/>
    </location>
</feature>
<dbReference type="RefSeq" id="WP_103661340.1">
    <property type="nucleotide sequence ID" value="NZ_ML136879.1"/>
</dbReference>
<evidence type="ECO:0000256" key="4">
    <source>
        <dbReference type="ARBA" id="ARBA00022475"/>
    </source>
</evidence>
<dbReference type="InterPro" id="IPR003804">
    <property type="entry name" value="Lactate_perm"/>
</dbReference>
<dbReference type="GO" id="GO:0005886">
    <property type="term" value="C:plasma membrane"/>
    <property type="evidence" value="ECO:0007669"/>
    <property type="project" value="UniProtKB-SubCell"/>
</dbReference>
<feature type="transmembrane region" description="Helical" evidence="8">
    <location>
        <begin position="489"/>
        <end position="509"/>
    </location>
</feature>
<evidence type="ECO:0000256" key="2">
    <source>
        <dbReference type="ARBA" id="ARBA00010100"/>
    </source>
</evidence>
<feature type="transmembrane region" description="Helical" evidence="8">
    <location>
        <begin position="93"/>
        <end position="112"/>
    </location>
</feature>
<evidence type="ECO:0000256" key="7">
    <source>
        <dbReference type="ARBA" id="ARBA00023136"/>
    </source>
</evidence>
<dbReference type="NCBIfam" id="TIGR00795">
    <property type="entry name" value="lctP"/>
    <property type="match status" value="1"/>
</dbReference>
<comment type="function">
    <text evidence="8">Uptake of L-lactate across the membrane. Can also transport D-lactate and glycolate.</text>
</comment>
<comment type="subcellular location">
    <subcellularLocation>
        <location evidence="1 8">Cell membrane</location>
        <topology evidence="1 8">Multi-pass membrane protein</topology>
    </subcellularLocation>
</comment>
<dbReference type="PANTHER" id="PTHR30003:SF0">
    <property type="entry name" value="GLYCOLATE PERMEASE GLCA-RELATED"/>
    <property type="match status" value="1"/>
</dbReference>
<evidence type="ECO:0000313" key="10">
    <source>
        <dbReference type="Proteomes" id="UP000288291"/>
    </source>
</evidence>